<dbReference type="PANTHER" id="PTHR19300:SF57">
    <property type="entry name" value="BETA-1,4-N-ACETYLGALACTOSAMINYLTRANSFERASE"/>
    <property type="match status" value="1"/>
</dbReference>
<name>A0AAD9JU03_9ANNE</name>
<keyword evidence="1" id="KW-0472">Membrane</keyword>
<feature type="transmembrane region" description="Helical" evidence="1">
    <location>
        <begin position="41"/>
        <end position="62"/>
    </location>
</feature>
<proteinExistence type="inferred from homology"/>
<evidence type="ECO:0000313" key="5">
    <source>
        <dbReference type="Proteomes" id="UP001208570"/>
    </source>
</evidence>
<comment type="caution">
    <text evidence="4">The sequence shown here is derived from an EMBL/GenBank/DDBJ whole genome shotgun (WGS) entry which is preliminary data.</text>
</comment>
<dbReference type="PRINTS" id="PR02050">
    <property type="entry name" value="B14GALTRFASE"/>
</dbReference>
<keyword evidence="1" id="KW-0325">Glycoprotein</keyword>
<gene>
    <name evidence="4" type="ORF">LSH36_155g00019</name>
</gene>
<dbReference type="PANTHER" id="PTHR19300">
    <property type="entry name" value="BETA-1,4-GALACTOSYLTRANSFERASE"/>
    <property type="match status" value="1"/>
</dbReference>
<keyword evidence="1" id="KW-0735">Signal-anchor</keyword>
<dbReference type="GO" id="GO:0005794">
    <property type="term" value="C:Golgi apparatus"/>
    <property type="evidence" value="ECO:0007669"/>
    <property type="project" value="TreeGrafter"/>
</dbReference>
<dbReference type="SUPFAM" id="SSF53448">
    <property type="entry name" value="Nucleotide-diphospho-sugar transferases"/>
    <property type="match status" value="1"/>
</dbReference>
<comment type="pathway">
    <text evidence="1">Protein modification; protein glycosylation.</text>
</comment>
<organism evidence="4 5">
    <name type="scientific">Paralvinella palmiformis</name>
    <dbReference type="NCBI Taxonomy" id="53620"/>
    <lineage>
        <taxon>Eukaryota</taxon>
        <taxon>Metazoa</taxon>
        <taxon>Spiralia</taxon>
        <taxon>Lophotrochozoa</taxon>
        <taxon>Annelida</taxon>
        <taxon>Polychaeta</taxon>
        <taxon>Sedentaria</taxon>
        <taxon>Canalipalpata</taxon>
        <taxon>Terebellida</taxon>
        <taxon>Terebelliformia</taxon>
        <taxon>Alvinellidae</taxon>
        <taxon>Paralvinella</taxon>
    </lineage>
</organism>
<keyword evidence="1" id="KW-0812">Transmembrane</keyword>
<sequence>MVLYHPSLLFVEWAAEKNAIFRPTVIRLCVPVSANFTKKLILRHFVAILLVASIALIVLGGMRRYVKLLSIRESSMERYTPVRNKQIRGEIVNNYSGAELAVMHVCPVLPEELHLVGDIQVNLNSPTWQDLESMYPDVKLGGLWRPNDCAYNTTFNRGMMKNIGFMEANLHQRFDCTTFHDVDLLPENDMNYYGCSDMPRHMCIALDYFQYNCRRTGVGFYRARPQYGRYKGTTHKKDHRIKTTYQLWSLRAQRAETDGLNSLRYKVVKREARTLYTWILVDIDEERYQKEAREYISHIQEQKHIKNKQQEQQKNIKENRLPEDTSVRRRGKS</sequence>
<dbReference type="Gene3D" id="3.90.550.10">
    <property type="entry name" value="Spore Coat Polysaccharide Biosynthesis Protein SpsA, Chain A"/>
    <property type="match status" value="2"/>
</dbReference>
<protein>
    <recommendedName>
        <fullName evidence="1">Beta-1,4-galactosyltransferase</fullName>
        <ecNumber evidence="1">2.4.1.-</ecNumber>
    </recommendedName>
</protein>
<dbReference type="EMBL" id="JAODUP010000155">
    <property type="protein sequence ID" value="KAK2159267.1"/>
    <property type="molecule type" value="Genomic_DNA"/>
</dbReference>
<dbReference type="GO" id="GO:0006688">
    <property type="term" value="P:glycosphingolipid biosynthetic process"/>
    <property type="evidence" value="ECO:0007669"/>
    <property type="project" value="TreeGrafter"/>
</dbReference>
<dbReference type="GO" id="GO:0008378">
    <property type="term" value="F:galactosyltransferase activity"/>
    <property type="evidence" value="ECO:0007669"/>
    <property type="project" value="TreeGrafter"/>
</dbReference>
<evidence type="ECO:0000256" key="2">
    <source>
        <dbReference type="SAM" id="MobiDB-lite"/>
    </source>
</evidence>
<dbReference type="InterPro" id="IPR027995">
    <property type="entry name" value="Galactosyl_T_N"/>
</dbReference>
<keyword evidence="1" id="KW-0328">Glycosyltransferase</keyword>
<dbReference type="Pfam" id="PF13733">
    <property type="entry name" value="Glyco_transf_7N"/>
    <property type="match status" value="1"/>
</dbReference>
<dbReference type="InterPro" id="IPR003859">
    <property type="entry name" value="Galactosyl_T"/>
</dbReference>
<evidence type="ECO:0000259" key="3">
    <source>
        <dbReference type="Pfam" id="PF13733"/>
    </source>
</evidence>
<evidence type="ECO:0000256" key="1">
    <source>
        <dbReference type="RuleBase" id="RU368121"/>
    </source>
</evidence>
<dbReference type="InterPro" id="IPR029044">
    <property type="entry name" value="Nucleotide-diphossugar_trans"/>
</dbReference>
<feature type="region of interest" description="Disordered" evidence="2">
    <location>
        <begin position="302"/>
        <end position="333"/>
    </location>
</feature>
<reference evidence="4" key="1">
    <citation type="journal article" date="2023" name="Mol. Biol. Evol.">
        <title>Third-Generation Sequencing Reveals the Adaptive Role of the Epigenome in Three Deep-Sea Polychaetes.</title>
        <authorList>
            <person name="Perez M."/>
            <person name="Aroh O."/>
            <person name="Sun Y."/>
            <person name="Lan Y."/>
            <person name="Juniper S.K."/>
            <person name="Young C.R."/>
            <person name="Angers B."/>
            <person name="Qian P.Y."/>
        </authorList>
    </citation>
    <scope>NUCLEOTIDE SEQUENCE</scope>
    <source>
        <strain evidence="4">P08H-3</strain>
    </source>
</reference>
<dbReference type="GO" id="GO:0033842">
    <property type="term" value="F:N-acetyl-beta-glucosaminyl-derivative 4-beta-N-acetylgalactosaminyltransferase activity"/>
    <property type="evidence" value="ECO:0007669"/>
    <property type="project" value="TreeGrafter"/>
</dbReference>
<accession>A0AAD9JU03</accession>
<feature type="domain" description="Galactosyltransferase N-terminal" evidence="3">
    <location>
        <begin position="152"/>
        <end position="196"/>
    </location>
</feature>
<dbReference type="EC" id="2.4.1.-" evidence="1"/>
<keyword evidence="1" id="KW-1133">Transmembrane helix</keyword>
<feature type="compositionally biased region" description="Basic and acidic residues" evidence="2">
    <location>
        <begin position="302"/>
        <end position="327"/>
    </location>
</feature>
<comment type="similarity">
    <text evidence="1">Belongs to the glycosyltransferase 7 family.</text>
</comment>
<evidence type="ECO:0000313" key="4">
    <source>
        <dbReference type="EMBL" id="KAK2159267.1"/>
    </source>
</evidence>
<dbReference type="Proteomes" id="UP001208570">
    <property type="component" value="Unassembled WGS sequence"/>
</dbReference>
<keyword evidence="1" id="KW-0808">Transferase</keyword>
<comment type="function">
    <text evidence="1">Catalyses the transfer of galactose onto proteins or lipids.</text>
</comment>
<keyword evidence="5" id="KW-1185">Reference proteome</keyword>
<dbReference type="AlphaFoldDB" id="A0AAD9JU03"/>
<dbReference type="GO" id="GO:0016020">
    <property type="term" value="C:membrane"/>
    <property type="evidence" value="ECO:0007669"/>
    <property type="project" value="GOC"/>
</dbReference>
<dbReference type="GO" id="GO:0005975">
    <property type="term" value="P:carbohydrate metabolic process"/>
    <property type="evidence" value="ECO:0007669"/>
    <property type="project" value="InterPro"/>
</dbReference>